<keyword evidence="2" id="KW-1133">Transmembrane helix</keyword>
<feature type="transmembrane region" description="Helical" evidence="2">
    <location>
        <begin position="441"/>
        <end position="459"/>
    </location>
</feature>
<keyword evidence="4" id="KW-1185">Reference proteome</keyword>
<comment type="caution">
    <text evidence="3">The sequence shown here is derived from an EMBL/GenBank/DDBJ whole genome shotgun (WGS) entry which is preliminary data.</text>
</comment>
<dbReference type="OrthoDB" id="2674421at2759"/>
<sequence length="507" mass="57725">MTSFDSIPDIKSQHDSEPPAYSESVVLYPTTADVSERYSQAYPLVESIEFTIPAGLHAGLPDLPLPEDVDEEGKVVKYELCAPPVQWVQHPHPEGATYFINNLINVVTDSNILRADIFGVFMEGVGQVQSLAANLDIKISASVELYVRAELGKENKCHYYLVNHQARTEFWLNDNDLVDLGFSRVVSRPHLRYVLEEHYWTHVEYFPHNPIPIHLIRELVSILRHGQLDHETSRSSTFPFDAAQCKSFIKLLSVDEQETRSPYFTCMAARLWTSISKHRFDNMYGEEFARLDRRTRRREPNSEGEPCYMRLASTLLLDHNRAITAKIDDLYIDETTYTMHWRNFLETMNGSWRNHRLESTVLLIASAILVSHPRGILDYYVGLAAIACSALALVASVMMLNMFQEKLQLVAIEAVAYLSEQKHSKLGFQPLALLMSVPKALTSYSFAIFLTQIFSFIIASTGAPLLLSIIIVFMPHAAALVFFTAKFVATLSLDLWRRRRREYGCPV</sequence>
<evidence type="ECO:0000313" key="4">
    <source>
        <dbReference type="Proteomes" id="UP000703269"/>
    </source>
</evidence>
<feature type="region of interest" description="Disordered" evidence="1">
    <location>
        <begin position="1"/>
        <end position="22"/>
    </location>
</feature>
<accession>A0A9P3L948</accession>
<keyword evidence="2" id="KW-0472">Membrane</keyword>
<evidence type="ECO:0000313" key="3">
    <source>
        <dbReference type="EMBL" id="GJE86139.1"/>
    </source>
</evidence>
<evidence type="ECO:0000256" key="2">
    <source>
        <dbReference type="SAM" id="Phobius"/>
    </source>
</evidence>
<dbReference type="EMBL" id="BPQB01000003">
    <property type="protein sequence ID" value="GJE86139.1"/>
    <property type="molecule type" value="Genomic_DNA"/>
</dbReference>
<name>A0A9P3L948_9APHY</name>
<feature type="transmembrane region" description="Helical" evidence="2">
    <location>
        <begin position="379"/>
        <end position="400"/>
    </location>
</feature>
<gene>
    <name evidence="3" type="ORF">PsYK624_022190</name>
</gene>
<dbReference type="AlphaFoldDB" id="A0A9P3L948"/>
<keyword evidence="2" id="KW-0812">Transmembrane</keyword>
<organism evidence="3 4">
    <name type="scientific">Phanerochaete sordida</name>
    <dbReference type="NCBI Taxonomy" id="48140"/>
    <lineage>
        <taxon>Eukaryota</taxon>
        <taxon>Fungi</taxon>
        <taxon>Dikarya</taxon>
        <taxon>Basidiomycota</taxon>
        <taxon>Agaricomycotina</taxon>
        <taxon>Agaricomycetes</taxon>
        <taxon>Polyporales</taxon>
        <taxon>Phanerochaetaceae</taxon>
        <taxon>Phanerochaete</taxon>
    </lineage>
</organism>
<evidence type="ECO:0000256" key="1">
    <source>
        <dbReference type="SAM" id="MobiDB-lite"/>
    </source>
</evidence>
<reference evidence="3 4" key="1">
    <citation type="submission" date="2021-08" db="EMBL/GenBank/DDBJ databases">
        <title>Draft Genome Sequence of Phanerochaete sordida strain YK-624.</title>
        <authorList>
            <person name="Mori T."/>
            <person name="Dohra H."/>
            <person name="Suzuki T."/>
            <person name="Kawagishi H."/>
            <person name="Hirai H."/>
        </authorList>
    </citation>
    <scope>NUCLEOTIDE SEQUENCE [LARGE SCALE GENOMIC DNA]</scope>
    <source>
        <strain evidence="3 4">YK-624</strain>
    </source>
</reference>
<proteinExistence type="predicted"/>
<dbReference type="Proteomes" id="UP000703269">
    <property type="component" value="Unassembled WGS sequence"/>
</dbReference>
<protein>
    <submittedName>
        <fullName evidence="3">Uncharacterized protein</fullName>
    </submittedName>
</protein>
<feature type="transmembrane region" description="Helical" evidence="2">
    <location>
        <begin position="465"/>
        <end position="491"/>
    </location>
</feature>